<dbReference type="AlphaFoldDB" id="A0A8R1ILF1"/>
<dbReference type="Proteomes" id="UP000005237">
    <property type="component" value="Unassembled WGS sequence"/>
</dbReference>
<sequence length="81" mass="8809">MPPLCAVCESPTAYTLHFGGRCCKGIFMDYDQPDLRFIIVIINCSHSTSLPSFYCPDDALSFQLLSTDNGTIGEGGEVNLT</sequence>
<protein>
    <submittedName>
        <fullName evidence="1">Nuclear receptor domain-containing protein</fullName>
    </submittedName>
</protein>
<dbReference type="EnsemblMetazoa" id="CJA38672b.1">
    <property type="protein sequence ID" value="CJA38672b.1"/>
    <property type="gene ID" value="WBGene00214519"/>
</dbReference>
<reference evidence="2" key="1">
    <citation type="submission" date="2010-08" db="EMBL/GenBank/DDBJ databases">
        <authorList>
            <consortium name="Caenorhabditis japonica Sequencing Consortium"/>
            <person name="Wilson R.K."/>
        </authorList>
    </citation>
    <scope>NUCLEOTIDE SEQUENCE [LARGE SCALE GENOMIC DNA]</scope>
    <source>
        <strain evidence="2">DF5081</strain>
    </source>
</reference>
<evidence type="ECO:0000313" key="2">
    <source>
        <dbReference type="Proteomes" id="UP000005237"/>
    </source>
</evidence>
<evidence type="ECO:0000313" key="1">
    <source>
        <dbReference type="EnsemblMetazoa" id="CJA38672b.1"/>
    </source>
</evidence>
<accession>A0A8R1ILF1</accession>
<name>A0A8R1ILF1_CAEJA</name>
<proteinExistence type="predicted"/>
<reference evidence="1" key="2">
    <citation type="submission" date="2022-06" db="UniProtKB">
        <authorList>
            <consortium name="EnsemblMetazoa"/>
        </authorList>
    </citation>
    <scope>IDENTIFICATION</scope>
    <source>
        <strain evidence="1">DF5081</strain>
    </source>
</reference>
<keyword evidence="2" id="KW-1185">Reference proteome</keyword>
<organism evidence="1 2">
    <name type="scientific">Caenorhabditis japonica</name>
    <dbReference type="NCBI Taxonomy" id="281687"/>
    <lineage>
        <taxon>Eukaryota</taxon>
        <taxon>Metazoa</taxon>
        <taxon>Ecdysozoa</taxon>
        <taxon>Nematoda</taxon>
        <taxon>Chromadorea</taxon>
        <taxon>Rhabditida</taxon>
        <taxon>Rhabditina</taxon>
        <taxon>Rhabditomorpha</taxon>
        <taxon>Rhabditoidea</taxon>
        <taxon>Rhabditidae</taxon>
        <taxon>Peloderinae</taxon>
        <taxon>Caenorhabditis</taxon>
    </lineage>
</organism>